<organism evidence="1">
    <name type="scientific">viral metagenome</name>
    <dbReference type="NCBI Taxonomy" id="1070528"/>
    <lineage>
        <taxon>unclassified sequences</taxon>
        <taxon>metagenomes</taxon>
        <taxon>organismal metagenomes</taxon>
    </lineage>
</organism>
<reference evidence="1" key="1">
    <citation type="journal article" date="2020" name="Nature">
        <title>Giant virus diversity and host interactions through global metagenomics.</title>
        <authorList>
            <person name="Schulz F."/>
            <person name="Roux S."/>
            <person name="Paez-Espino D."/>
            <person name="Jungbluth S."/>
            <person name="Walsh D.A."/>
            <person name="Denef V.J."/>
            <person name="McMahon K.D."/>
            <person name="Konstantinidis K.T."/>
            <person name="Eloe-Fadrosh E.A."/>
            <person name="Kyrpides N.C."/>
            <person name="Woyke T."/>
        </authorList>
    </citation>
    <scope>NUCLEOTIDE SEQUENCE</scope>
    <source>
        <strain evidence="1">GVMAG-M-3300023174-207</strain>
    </source>
</reference>
<name>A0A6C0DKE0_9ZZZZ</name>
<protein>
    <submittedName>
        <fullName evidence="1">Uncharacterized protein</fullName>
    </submittedName>
</protein>
<dbReference type="AlphaFoldDB" id="A0A6C0DKE0"/>
<dbReference type="EMBL" id="MN739627">
    <property type="protein sequence ID" value="QHT16822.1"/>
    <property type="molecule type" value="Genomic_DNA"/>
</dbReference>
<evidence type="ECO:0000313" key="1">
    <source>
        <dbReference type="EMBL" id="QHT16822.1"/>
    </source>
</evidence>
<proteinExistence type="predicted"/>
<accession>A0A6C0DKE0</accession>
<sequence>MNYLTYTREHEALTDKLYMIIESHPPLPYLELDEPILDIKKSKKKYLSDFSPRKQDIRFYFKTTVFSLIKK</sequence>